<dbReference type="RefSeq" id="WP_044436292.1">
    <property type="nucleotide sequence ID" value="NZ_BJYZ01000043.1"/>
</dbReference>
<name>A0A512E1A6_9PROT</name>
<accession>A0A512E1A6</accession>
<evidence type="ECO:0000313" key="3">
    <source>
        <dbReference type="Proteomes" id="UP000321523"/>
    </source>
</evidence>
<proteinExistence type="predicted"/>
<dbReference type="EMBL" id="BJYZ01000043">
    <property type="protein sequence ID" value="GEO42517.1"/>
    <property type="molecule type" value="Genomic_DNA"/>
</dbReference>
<keyword evidence="3" id="KW-1185">Reference proteome</keyword>
<comment type="caution">
    <text evidence="2">The sequence shown here is derived from an EMBL/GenBank/DDBJ whole genome shotgun (WGS) entry which is preliminary data.</text>
</comment>
<dbReference type="AlphaFoldDB" id="A0A512E1A6"/>
<dbReference type="OrthoDB" id="9811127at2"/>
<evidence type="ECO:0000256" key="1">
    <source>
        <dbReference type="SAM" id="MobiDB-lite"/>
    </source>
</evidence>
<protein>
    <recommendedName>
        <fullName evidence="4">DUF2934 domain-containing protein</fullName>
    </recommendedName>
</protein>
<dbReference type="InterPro" id="IPR021327">
    <property type="entry name" value="DUF2934"/>
</dbReference>
<organism evidence="2 3">
    <name type="scientific">Skermanella aerolata</name>
    <dbReference type="NCBI Taxonomy" id="393310"/>
    <lineage>
        <taxon>Bacteria</taxon>
        <taxon>Pseudomonadati</taxon>
        <taxon>Pseudomonadota</taxon>
        <taxon>Alphaproteobacteria</taxon>
        <taxon>Rhodospirillales</taxon>
        <taxon>Azospirillaceae</taxon>
        <taxon>Skermanella</taxon>
    </lineage>
</organism>
<dbReference type="Proteomes" id="UP000321523">
    <property type="component" value="Unassembled WGS sequence"/>
</dbReference>
<gene>
    <name evidence="2" type="ORF">SAE02_66650</name>
</gene>
<reference evidence="2 3" key="1">
    <citation type="submission" date="2019-07" db="EMBL/GenBank/DDBJ databases">
        <title>Whole genome shotgun sequence of Skermanella aerolata NBRC 106429.</title>
        <authorList>
            <person name="Hosoyama A."/>
            <person name="Uohara A."/>
            <person name="Ohji S."/>
            <person name="Ichikawa N."/>
        </authorList>
    </citation>
    <scope>NUCLEOTIDE SEQUENCE [LARGE SCALE GENOMIC DNA]</scope>
    <source>
        <strain evidence="2 3">NBRC 106429</strain>
    </source>
</reference>
<feature type="region of interest" description="Disordered" evidence="1">
    <location>
        <begin position="37"/>
        <end position="81"/>
    </location>
</feature>
<sequence length="81" mass="9066">MSEDAENTIRLRAYAIWEREGRPEGRHIEHWLLARREIEQETGQTPAAAGSSGGQSPAEQEQHAPRSPHPAIPTLNHAYTD</sequence>
<dbReference type="Pfam" id="PF11154">
    <property type="entry name" value="DUF2934"/>
    <property type="match status" value="1"/>
</dbReference>
<feature type="compositionally biased region" description="Low complexity" evidence="1">
    <location>
        <begin position="42"/>
        <end position="59"/>
    </location>
</feature>
<evidence type="ECO:0008006" key="4">
    <source>
        <dbReference type="Google" id="ProtNLM"/>
    </source>
</evidence>
<evidence type="ECO:0000313" key="2">
    <source>
        <dbReference type="EMBL" id="GEO42517.1"/>
    </source>
</evidence>